<dbReference type="InterPro" id="IPR036291">
    <property type="entry name" value="NAD(P)-bd_dom_sf"/>
</dbReference>
<keyword evidence="1" id="KW-0596">Phosphopantetheine</keyword>
<dbReference type="PANTHER" id="PTHR44845:SF1">
    <property type="entry name" value="L-2-AMINOADIPATE REDUCTASE"/>
    <property type="match status" value="1"/>
</dbReference>
<keyword evidence="2" id="KW-0597">Phosphoprotein</keyword>
<evidence type="ECO:0000256" key="1">
    <source>
        <dbReference type="ARBA" id="ARBA00022450"/>
    </source>
</evidence>
<dbReference type="Proteomes" id="UP000054007">
    <property type="component" value="Unassembled WGS sequence"/>
</dbReference>
<proteinExistence type="predicted"/>
<protein>
    <submittedName>
        <fullName evidence="4">NAD(P)-binding protein</fullName>
    </submittedName>
</protein>
<dbReference type="InterPro" id="IPR013120">
    <property type="entry name" value="FAR_NAD-bd"/>
</dbReference>
<dbReference type="OrthoDB" id="429813at2759"/>
<feature type="domain" description="Thioester reductase (TE)" evidence="3">
    <location>
        <begin position="52"/>
        <end position="289"/>
    </location>
</feature>
<organism evidence="4 5">
    <name type="scientific">Cylindrobasidium torrendii FP15055 ss-10</name>
    <dbReference type="NCBI Taxonomy" id="1314674"/>
    <lineage>
        <taxon>Eukaryota</taxon>
        <taxon>Fungi</taxon>
        <taxon>Dikarya</taxon>
        <taxon>Basidiomycota</taxon>
        <taxon>Agaricomycotina</taxon>
        <taxon>Agaricomycetes</taxon>
        <taxon>Agaricomycetidae</taxon>
        <taxon>Agaricales</taxon>
        <taxon>Marasmiineae</taxon>
        <taxon>Physalacriaceae</taxon>
        <taxon>Cylindrobasidium</taxon>
    </lineage>
</organism>
<dbReference type="Pfam" id="PF07993">
    <property type="entry name" value="NAD_binding_4"/>
    <property type="match status" value="1"/>
</dbReference>
<dbReference type="AlphaFoldDB" id="A0A0D7BRL0"/>
<sequence>MVSPPSLFDVEAHSSVVNEILQRLAPTGSFAAHKRAVTHSLSSERLPVTILVTGTTGTLGSAFLANLVDDISVAKIYAFNRPGRAGTSCVDRQKDGLVEAGFALTYAESPKVVFVEGDITKEGIEVKGEKGVFDEMRNSVTHIVHNAWPVNLAVKVTKFERMLGSLRTLIDFALAAARNPRFIFVSSVAALQNYPTEPIPERLLPIEAALGTGYGESKWIGEEMLRRAHAETGLEIVIARVAQLCGNRQTGVWRTNDSVPAVAQIALAVGVMPVIEGRCEWLPIDVGARCLRELVFHSDPPVVVHLVHPSPTIFQRIWVMLAKEVGIQKIEPLALWIKRIGSISTSESIPNSSMSASTSFLINLITSMWAGRDGPASYFTAVIECKLALEACPSLHYVPPLNERDVAKWVKYWKEAGILSEVSKAKL</sequence>
<dbReference type="STRING" id="1314674.A0A0D7BRL0"/>
<dbReference type="PANTHER" id="PTHR44845">
    <property type="entry name" value="CARRIER DOMAIN-CONTAINING PROTEIN"/>
    <property type="match status" value="1"/>
</dbReference>
<dbReference type="Gene3D" id="3.40.50.720">
    <property type="entry name" value="NAD(P)-binding Rossmann-like Domain"/>
    <property type="match status" value="1"/>
</dbReference>
<evidence type="ECO:0000256" key="2">
    <source>
        <dbReference type="ARBA" id="ARBA00022553"/>
    </source>
</evidence>
<name>A0A0D7BRL0_9AGAR</name>
<dbReference type="EMBL" id="KN880438">
    <property type="protein sequence ID" value="KIY73072.1"/>
    <property type="molecule type" value="Genomic_DNA"/>
</dbReference>
<dbReference type="SUPFAM" id="SSF51735">
    <property type="entry name" value="NAD(P)-binding Rossmann-fold domains"/>
    <property type="match status" value="1"/>
</dbReference>
<keyword evidence="5" id="KW-1185">Reference proteome</keyword>
<evidence type="ECO:0000313" key="5">
    <source>
        <dbReference type="Proteomes" id="UP000054007"/>
    </source>
</evidence>
<reference evidence="4 5" key="1">
    <citation type="journal article" date="2015" name="Fungal Genet. Biol.">
        <title>Evolution of novel wood decay mechanisms in Agaricales revealed by the genome sequences of Fistulina hepatica and Cylindrobasidium torrendii.</title>
        <authorList>
            <person name="Floudas D."/>
            <person name="Held B.W."/>
            <person name="Riley R."/>
            <person name="Nagy L.G."/>
            <person name="Koehler G."/>
            <person name="Ransdell A.S."/>
            <person name="Younus H."/>
            <person name="Chow J."/>
            <person name="Chiniquy J."/>
            <person name="Lipzen A."/>
            <person name="Tritt A."/>
            <person name="Sun H."/>
            <person name="Haridas S."/>
            <person name="LaButti K."/>
            <person name="Ohm R.A."/>
            <person name="Kues U."/>
            <person name="Blanchette R.A."/>
            <person name="Grigoriev I.V."/>
            <person name="Minto R.E."/>
            <person name="Hibbett D.S."/>
        </authorList>
    </citation>
    <scope>NUCLEOTIDE SEQUENCE [LARGE SCALE GENOMIC DNA]</scope>
    <source>
        <strain evidence="4 5">FP15055 ss-10</strain>
    </source>
</reference>
<evidence type="ECO:0000259" key="3">
    <source>
        <dbReference type="Pfam" id="PF07993"/>
    </source>
</evidence>
<evidence type="ECO:0000313" key="4">
    <source>
        <dbReference type="EMBL" id="KIY73072.1"/>
    </source>
</evidence>
<accession>A0A0D7BRL0</accession>
<gene>
    <name evidence="4" type="ORF">CYLTODRAFT_406918</name>
</gene>